<reference evidence="3 4" key="3">
    <citation type="journal article" date="2016" name="Sci. Rep.">
        <title>Genome-wide diversity and gene expression profiling of Babesia microti isolates identify polymorphic genes that mediate host-pathogen interactions.</title>
        <authorList>
            <person name="Silva J.C."/>
            <person name="Cornillot E."/>
            <person name="McCracken C."/>
            <person name="Usmani-Brown S."/>
            <person name="Dwivedi A."/>
            <person name="Ifeonu O.O."/>
            <person name="Crabtree J."/>
            <person name="Gotia H.T."/>
            <person name="Virji A.Z."/>
            <person name="Reynes C."/>
            <person name="Colinge J."/>
            <person name="Kumar V."/>
            <person name="Lawres L."/>
            <person name="Pazzi J.E."/>
            <person name="Pablo J.V."/>
            <person name="Hung C."/>
            <person name="Brancato J."/>
            <person name="Kumari P."/>
            <person name="Orvis J."/>
            <person name="Tretina K."/>
            <person name="Chibucos M."/>
            <person name="Ott S."/>
            <person name="Sadzewicz L."/>
            <person name="Sengamalay N."/>
            <person name="Shetty A.C."/>
            <person name="Su Q."/>
            <person name="Tallon L."/>
            <person name="Fraser C.M."/>
            <person name="Frutos R."/>
            <person name="Molina D.M."/>
            <person name="Krause P.J."/>
            <person name="Ben Mamoun C."/>
        </authorList>
    </citation>
    <scope>NUCLEOTIDE SEQUENCE [LARGE SCALE GENOMIC DNA]</scope>
    <source>
        <strain evidence="3 4">RI</strain>
    </source>
</reference>
<reference evidence="3 4" key="1">
    <citation type="journal article" date="2012" name="Nucleic Acids Res.">
        <title>Sequencing of the smallest Apicomplexan genome from the human pathogen Babesia microti.</title>
        <authorList>
            <person name="Cornillot E."/>
            <person name="Hadj-Kaddour K."/>
            <person name="Dassouli A."/>
            <person name="Noel B."/>
            <person name="Ranwez V."/>
            <person name="Vacherie B."/>
            <person name="Augagneur Y."/>
            <person name="Bres V."/>
            <person name="Duclos A."/>
            <person name="Randazzo S."/>
            <person name="Carcy B."/>
            <person name="Debierre-Grockiego F."/>
            <person name="Delbecq S."/>
            <person name="Moubri-Menage K."/>
            <person name="Shams-Eldin H."/>
            <person name="Usmani-Brown S."/>
            <person name="Bringaud F."/>
            <person name="Wincker P."/>
            <person name="Vivares C.P."/>
            <person name="Schwarz R.T."/>
            <person name="Schetters T.P."/>
            <person name="Krause P.J."/>
            <person name="Gorenflot A."/>
            <person name="Berry V."/>
            <person name="Barbe V."/>
            <person name="Ben Mamoun C."/>
        </authorList>
    </citation>
    <scope>NUCLEOTIDE SEQUENCE [LARGE SCALE GENOMIC DNA]</scope>
    <source>
        <strain evidence="3 4">RI</strain>
    </source>
</reference>
<dbReference type="GeneID" id="24426002"/>
<dbReference type="InterPro" id="IPR009604">
    <property type="entry name" value="LsmAD_domain"/>
</dbReference>
<name>I7J8R0_BABMR</name>
<dbReference type="RefSeq" id="XP_012649961.1">
    <property type="nucleotide sequence ID" value="XM_012794507.1"/>
</dbReference>
<dbReference type="Proteomes" id="UP000002899">
    <property type="component" value="Chromosome IV"/>
</dbReference>
<evidence type="ECO:0000256" key="1">
    <source>
        <dbReference type="SAM" id="MobiDB-lite"/>
    </source>
</evidence>
<reference evidence="3 4" key="2">
    <citation type="journal article" date="2013" name="PLoS ONE">
        <title>Whole genome mapping and re-organization of the nuclear and mitochondrial genomes of Babesia microti isolates.</title>
        <authorList>
            <person name="Cornillot E."/>
            <person name="Dassouli A."/>
            <person name="Garg A."/>
            <person name="Pachikara N."/>
            <person name="Randazzo S."/>
            <person name="Depoix D."/>
            <person name="Carcy B."/>
            <person name="Delbecq S."/>
            <person name="Frutos R."/>
            <person name="Silva J.C."/>
            <person name="Sutton R."/>
            <person name="Krause P.J."/>
            <person name="Mamoun C.B."/>
        </authorList>
    </citation>
    <scope>NUCLEOTIDE SEQUENCE [LARGE SCALE GENOMIC DNA]</scope>
    <source>
        <strain evidence="3 4">RI</strain>
    </source>
</reference>
<sequence length="214" mass="23406">MHRGSLKTDAEIVYKQNKFHQKELVKWEAGSDYDSQCTQNCNTNNNSYLNVGDLPGIFNLPPLYGPPKCSSLHVSGYDENLYTTQLDISTIPKEVQERASKIALEIQETQRDSFSEGSVDEPDVSSLVVEDSDGHICSTFGSALSPIDNSSVNSNVSEHTCKSQLIPTAPPSSPLKESDLDSHNSTNNCKGTKAPFKFNPNAAEFVPMAYGRGL</sequence>
<proteinExistence type="predicted"/>
<keyword evidence="4" id="KW-1185">Reference proteome</keyword>
<dbReference type="VEuPathDB" id="PiroplasmaDB:BmR1_04g06785"/>
<protein>
    <recommendedName>
        <fullName evidence="2">LsmAD domain-containing protein</fullName>
    </recommendedName>
</protein>
<dbReference type="Pfam" id="PF06741">
    <property type="entry name" value="LsmAD"/>
    <property type="match status" value="1"/>
</dbReference>
<dbReference type="AlphaFoldDB" id="I7J8R0"/>
<evidence type="ECO:0000313" key="4">
    <source>
        <dbReference type="Proteomes" id="UP000002899"/>
    </source>
</evidence>
<evidence type="ECO:0000313" key="3">
    <source>
        <dbReference type="EMBL" id="CCF75553.1"/>
    </source>
</evidence>
<dbReference type="SMART" id="SM01272">
    <property type="entry name" value="LsmAD"/>
    <property type="match status" value="1"/>
</dbReference>
<evidence type="ECO:0000259" key="2">
    <source>
        <dbReference type="SMART" id="SM01272"/>
    </source>
</evidence>
<gene>
    <name evidence="3" type="ORF">BmR1_04g06785</name>
</gene>
<dbReference type="EMBL" id="LN871599">
    <property type="protein sequence ID" value="CCF75553.1"/>
    <property type="molecule type" value="Genomic_DNA"/>
</dbReference>
<feature type="region of interest" description="Disordered" evidence="1">
    <location>
        <begin position="161"/>
        <end position="193"/>
    </location>
</feature>
<accession>I7J8R0</accession>
<feature type="domain" description="LsmAD" evidence="2">
    <location>
        <begin position="74"/>
        <end position="131"/>
    </location>
</feature>
<organism evidence="3 4">
    <name type="scientific">Babesia microti (strain RI)</name>
    <dbReference type="NCBI Taxonomy" id="1133968"/>
    <lineage>
        <taxon>Eukaryota</taxon>
        <taxon>Sar</taxon>
        <taxon>Alveolata</taxon>
        <taxon>Apicomplexa</taxon>
        <taxon>Aconoidasida</taxon>
        <taxon>Piroplasmida</taxon>
        <taxon>Babesiidae</taxon>
        <taxon>Babesia</taxon>
    </lineage>
</organism>
<dbReference type="OrthoDB" id="2275718at2759"/>
<dbReference type="KEGG" id="bmic:BmR1_04g06785"/>